<evidence type="ECO:0000313" key="1">
    <source>
        <dbReference type="EMBL" id="KAJ3476494.1"/>
    </source>
</evidence>
<dbReference type="EMBL" id="JANAKD010001788">
    <property type="protein sequence ID" value="KAJ3476494.1"/>
    <property type="molecule type" value="Genomic_DNA"/>
</dbReference>
<protein>
    <submittedName>
        <fullName evidence="1">Uncharacterized protein</fullName>
    </submittedName>
</protein>
<proteinExistence type="predicted"/>
<name>A0ACC1QJD9_9HYPO</name>
<evidence type="ECO:0000313" key="2">
    <source>
        <dbReference type="Proteomes" id="UP001148737"/>
    </source>
</evidence>
<organism evidence="1 2">
    <name type="scientific">Lecanicillium saksenae</name>
    <dbReference type="NCBI Taxonomy" id="468837"/>
    <lineage>
        <taxon>Eukaryota</taxon>
        <taxon>Fungi</taxon>
        <taxon>Dikarya</taxon>
        <taxon>Ascomycota</taxon>
        <taxon>Pezizomycotina</taxon>
        <taxon>Sordariomycetes</taxon>
        <taxon>Hypocreomycetidae</taxon>
        <taxon>Hypocreales</taxon>
        <taxon>Cordycipitaceae</taxon>
        <taxon>Lecanicillium</taxon>
    </lineage>
</organism>
<comment type="caution">
    <text evidence="1">The sequence shown here is derived from an EMBL/GenBank/DDBJ whole genome shotgun (WGS) entry which is preliminary data.</text>
</comment>
<reference evidence="1" key="1">
    <citation type="submission" date="2022-07" db="EMBL/GenBank/DDBJ databases">
        <title>Genome Sequence of Lecanicillium saksenae.</title>
        <authorList>
            <person name="Buettner E."/>
        </authorList>
    </citation>
    <scope>NUCLEOTIDE SEQUENCE</scope>
    <source>
        <strain evidence="1">VT-O1</strain>
    </source>
</reference>
<sequence>MTTVAAGVRSALVVDMGWSETVVTSVYEYREVKCTRSIRGGRSLLNKTYKLLHTVITGKDDDEESRESGHVISFPECEDIMCRLMWCRGAAYKSAQRQSTQLDTVVEQDETEPDTSHPRGDAKIPLQSTATPRNIDVSFEKLADVCDDVMFDPSANTSAFDDNELPLHWLVYQHLLQLPLDVRAVCMSRIMFTGGCANILGIKERLIDEVSSIVDKRGWTPVTGKGVDRMRNSAQLRRSSAISRSVESPAPSESSDDTERSRSRPSSIATQTEEDAIEAKLARNRQVFPQLKGQLRAVHSLGPWAGASLLCQLKIPAMATVDKELWLQHGANGASRPGDVDVKIQQRQSMGAAGLIRASGGHHINWTLGTWGSL</sequence>
<keyword evidence="2" id="KW-1185">Reference proteome</keyword>
<gene>
    <name evidence="1" type="ORF">NLG97_g9112</name>
</gene>
<accession>A0ACC1QJD9</accession>
<dbReference type="Proteomes" id="UP001148737">
    <property type="component" value="Unassembled WGS sequence"/>
</dbReference>